<feature type="active site" evidence="11">
    <location>
        <position position="19"/>
    </location>
</feature>
<feature type="domain" description="YrdC-like" evidence="13">
    <location>
        <begin position="195"/>
        <end position="382"/>
    </location>
</feature>
<comment type="similarity">
    <text evidence="2">Belongs to the acylphosphatase family.</text>
</comment>
<dbReference type="Gene3D" id="1.10.357.160">
    <property type="match status" value="1"/>
</dbReference>
<dbReference type="Gene3D" id="3.90.870.50">
    <property type="match status" value="1"/>
</dbReference>
<evidence type="ECO:0000256" key="1">
    <source>
        <dbReference type="ARBA" id="ARBA00004711"/>
    </source>
</evidence>
<evidence type="ECO:0000313" key="14">
    <source>
        <dbReference type="EMBL" id="AHF10166.1"/>
    </source>
</evidence>
<dbReference type="PIRSF" id="PIRSF006256">
    <property type="entry name" value="CMPcnvr_hdrg_mat"/>
    <property type="match status" value="1"/>
</dbReference>
<name>A0ABN4BVT8_DEHRP</name>
<dbReference type="InterPro" id="IPR017945">
    <property type="entry name" value="DHBP_synth_RibB-like_a/b_dom"/>
</dbReference>
<dbReference type="Pfam" id="PF22521">
    <property type="entry name" value="HypF_C_2"/>
    <property type="match status" value="2"/>
</dbReference>
<dbReference type="InterPro" id="IPR004421">
    <property type="entry name" value="Carbamoyltransferase_HypF"/>
</dbReference>
<comment type="pathway">
    <text evidence="1">Protein modification; [NiFe] hydrogenase maturation.</text>
</comment>
<keyword evidence="15" id="KW-1185">Reference proteome</keyword>
<feature type="domain" description="Acylphosphatase-like" evidence="12">
    <location>
        <begin position="4"/>
        <end position="88"/>
    </location>
</feature>
<dbReference type="Pfam" id="PF17788">
    <property type="entry name" value="HypF_C"/>
    <property type="match status" value="1"/>
</dbReference>
<organism evidence="14 15">
    <name type="scientific">Dehalobacter restrictus (strain DSM 9455 / PER-K23)</name>
    <dbReference type="NCBI Taxonomy" id="871738"/>
    <lineage>
        <taxon>Bacteria</taxon>
        <taxon>Bacillati</taxon>
        <taxon>Bacillota</taxon>
        <taxon>Clostridia</taxon>
        <taxon>Eubacteriales</taxon>
        <taxon>Desulfitobacteriaceae</taxon>
        <taxon>Dehalobacter</taxon>
    </lineage>
</organism>
<keyword evidence="5" id="KW-0479">Metal-binding</keyword>
<dbReference type="InterPro" id="IPR001792">
    <property type="entry name" value="Acylphosphatase-like_dom"/>
</dbReference>
<dbReference type="InterPro" id="IPR055128">
    <property type="entry name" value="HypF_C_2"/>
</dbReference>
<dbReference type="Gene3D" id="3.30.110.120">
    <property type="match status" value="1"/>
</dbReference>
<comment type="catalytic activity">
    <reaction evidence="8 11">
        <text>an acyl phosphate + H2O = a carboxylate + phosphate + H(+)</text>
        <dbReference type="Rhea" id="RHEA:14965"/>
        <dbReference type="ChEBI" id="CHEBI:15377"/>
        <dbReference type="ChEBI" id="CHEBI:15378"/>
        <dbReference type="ChEBI" id="CHEBI:29067"/>
        <dbReference type="ChEBI" id="CHEBI:43474"/>
        <dbReference type="ChEBI" id="CHEBI:59918"/>
        <dbReference type="EC" id="3.6.1.7"/>
    </reaction>
</comment>
<dbReference type="Gene3D" id="3.30.420.40">
    <property type="match status" value="1"/>
</dbReference>
<keyword evidence="11" id="KW-0378">Hydrolase</keyword>
<evidence type="ECO:0000256" key="2">
    <source>
        <dbReference type="ARBA" id="ARBA00005614"/>
    </source>
</evidence>
<keyword evidence="4" id="KW-0436">Ligase</keyword>
<dbReference type="InterPro" id="IPR011125">
    <property type="entry name" value="Znf_HypF"/>
</dbReference>
<dbReference type="SUPFAM" id="SSF55821">
    <property type="entry name" value="YrdC/RibB"/>
    <property type="match status" value="1"/>
</dbReference>
<dbReference type="Pfam" id="PF00708">
    <property type="entry name" value="Acylphosphatase"/>
    <property type="match status" value="1"/>
</dbReference>
<evidence type="ECO:0000259" key="13">
    <source>
        <dbReference type="PROSITE" id="PS51163"/>
    </source>
</evidence>
<dbReference type="InterPro" id="IPR036046">
    <property type="entry name" value="Acylphosphatase-like_dom_sf"/>
</dbReference>
<dbReference type="PANTHER" id="PTHR42959:SF1">
    <property type="entry name" value="CARBAMOYLTRANSFERASE HYPF"/>
    <property type="match status" value="1"/>
</dbReference>
<dbReference type="Proteomes" id="UP000018934">
    <property type="component" value="Chromosome"/>
</dbReference>
<evidence type="ECO:0000256" key="5">
    <source>
        <dbReference type="ARBA" id="ARBA00022723"/>
    </source>
</evidence>
<evidence type="ECO:0000256" key="6">
    <source>
        <dbReference type="ARBA" id="ARBA00022771"/>
    </source>
</evidence>
<evidence type="ECO:0000256" key="11">
    <source>
        <dbReference type="PROSITE-ProRule" id="PRU00520"/>
    </source>
</evidence>
<evidence type="ECO:0000256" key="7">
    <source>
        <dbReference type="ARBA" id="ARBA00022833"/>
    </source>
</evidence>
<dbReference type="Gene3D" id="3.30.420.360">
    <property type="match status" value="2"/>
</dbReference>
<evidence type="ECO:0000256" key="3">
    <source>
        <dbReference type="ARBA" id="ARBA00008097"/>
    </source>
</evidence>
<sequence>MIRAVKILINGIVQGVGFRPFIFKLARELDIKGWVNNFSGGVEIQAEGERVEDFIRRIRADQPALAVIVSLEITEIPVQHYREFTITESRESEDKDVLISPDVAVCRDCLQEMFHSKDRRYLYPFINCTNCGPRYTIIKDRPYDREKTTMAGFQMCPECHQEYQDPLDRRFHAQPTACAVCGPALKLLDCTGNEISGNGIGINLLQEGAILAVKGLGGFHLVCDACNDEAVSRLRRVKERGAKPFAVMARNIETALKEVTITELERSTLAGPSAPIVLLPRKKNRNSRISPQTAPGLQSLGIMLPYTPVHHLLFQGTYDYLVMTSANLSGQPLIYDNQEALAGLSGIADYFLLNNRDIYHPCDDSVMQMIGDRMIFIRRARGYVPLPLFLKQEIKTTIVGLGGEMKNAFCLASGKMAFMSQYIGDMHGYENLERFEQELYSFQKVTSIVPRKAAYDMHPEYSTTRIARSMDCPKFRVQHHHAHLVSVMAEHGMDDPMLGLICDGTGYGEDGRIWGFEYLFGNQEGYERKAHLEYLPLPGGDAGAKYPLRIAYAYLKKLMTQEEWQQTEPLWTKLSSQEKNILDGQLRSGFQLFETSSAGRLFDAVSGMLGICTEVTYEGQAAIELESVAEKWLEDGNTGTQKNRNEFLEITLQASMRVKALAALLDQYEKTGQTNAEGRLRLIEQYNEMAGRTDGSFCPDLYPALYPACLEISGEPQPGVLHVKVGSLLKEISNDVLLQKDPGEAALRFHYSLACQMLETALFIGLENKKLPIAGGVFQNKLLTEILLFLAGEIGVEILYPQKLPSGDGGLAFGQVLIANEALKKEPVSN</sequence>
<dbReference type="PROSITE" id="PS51163">
    <property type="entry name" value="YRDC"/>
    <property type="match status" value="1"/>
</dbReference>
<dbReference type="EC" id="6.2.-.-" evidence="10"/>
<evidence type="ECO:0000313" key="15">
    <source>
        <dbReference type="Proteomes" id="UP000018934"/>
    </source>
</evidence>
<dbReference type="NCBIfam" id="TIGR00143">
    <property type="entry name" value="hypF"/>
    <property type="match status" value="1"/>
</dbReference>
<comment type="catalytic activity">
    <reaction evidence="9">
        <text>C-terminal L-cysteinyl-[HypE protein] + carbamoyl phosphate + ATP + H2O = C-terminal S-carboxamide-L-cysteinyl-[HypE protein] + AMP + phosphate + diphosphate + H(+)</text>
        <dbReference type="Rhea" id="RHEA:55636"/>
        <dbReference type="Rhea" id="RHEA-COMP:14247"/>
        <dbReference type="Rhea" id="RHEA-COMP:14392"/>
        <dbReference type="ChEBI" id="CHEBI:15377"/>
        <dbReference type="ChEBI" id="CHEBI:15378"/>
        <dbReference type="ChEBI" id="CHEBI:30616"/>
        <dbReference type="ChEBI" id="CHEBI:33019"/>
        <dbReference type="ChEBI" id="CHEBI:43474"/>
        <dbReference type="ChEBI" id="CHEBI:58228"/>
        <dbReference type="ChEBI" id="CHEBI:76913"/>
        <dbReference type="ChEBI" id="CHEBI:139126"/>
        <dbReference type="ChEBI" id="CHEBI:456215"/>
    </reaction>
</comment>
<evidence type="ECO:0000256" key="4">
    <source>
        <dbReference type="ARBA" id="ARBA00022598"/>
    </source>
</evidence>
<feature type="active site" evidence="11">
    <location>
        <position position="37"/>
    </location>
</feature>
<dbReference type="InterPro" id="IPR006070">
    <property type="entry name" value="Sua5-like_dom"/>
</dbReference>
<dbReference type="EMBL" id="CP007033">
    <property type="protein sequence ID" value="AHF10166.1"/>
    <property type="molecule type" value="Genomic_DNA"/>
</dbReference>
<protein>
    <recommendedName>
        <fullName evidence="10">Carbamoyltransferase</fullName>
        <ecNumber evidence="10">6.2.-.-</ecNumber>
    </recommendedName>
</protein>
<evidence type="ECO:0000256" key="9">
    <source>
        <dbReference type="ARBA" id="ARBA00048220"/>
    </source>
</evidence>
<dbReference type="InterPro" id="IPR017968">
    <property type="entry name" value="Acylphosphatase_CS"/>
</dbReference>
<comment type="similarity">
    <text evidence="3 10">Belongs to the carbamoyltransferase HypF family.</text>
</comment>
<dbReference type="InterPro" id="IPR041440">
    <property type="entry name" value="HypF_C"/>
</dbReference>
<proteinExistence type="inferred from homology"/>
<gene>
    <name evidence="14" type="ORF">DEHRE_08785</name>
</gene>
<dbReference type="Pfam" id="PF01300">
    <property type="entry name" value="Sua5_yciO_yrdC"/>
    <property type="match status" value="1"/>
</dbReference>
<dbReference type="Pfam" id="PF07503">
    <property type="entry name" value="zf-HYPF"/>
    <property type="match status" value="2"/>
</dbReference>
<evidence type="ECO:0000256" key="10">
    <source>
        <dbReference type="PIRNR" id="PIRNR006256"/>
    </source>
</evidence>
<accession>A0ABN4BVT8</accession>
<keyword evidence="6" id="KW-0863">Zinc-finger</keyword>
<reference evidence="14 15" key="1">
    <citation type="journal article" date="2013" name="Stand. Genomic Sci.">
        <title>Complete genome sequence of Dehalobacter restrictus PER-K23(T.).</title>
        <authorList>
            <person name="Kruse T."/>
            <person name="Maillard J."/>
            <person name="Goodwin L."/>
            <person name="Woyke T."/>
            <person name="Teshima H."/>
            <person name="Bruce D."/>
            <person name="Detter C."/>
            <person name="Tapia R."/>
            <person name="Han C."/>
            <person name="Huntemann M."/>
            <person name="Wei C.L."/>
            <person name="Han J."/>
            <person name="Chen A."/>
            <person name="Kyrpides N."/>
            <person name="Szeto E."/>
            <person name="Markowitz V."/>
            <person name="Ivanova N."/>
            <person name="Pagani I."/>
            <person name="Pati A."/>
            <person name="Pitluck S."/>
            <person name="Nolan M."/>
            <person name="Holliger C."/>
            <person name="Smidt H."/>
        </authorList>
    </citation>
    <scope>NUCLEOTIDE SEQUENCE [LARGE SCALE GENOMIC DNA]</scope>
    <source>
        <strain evidence="15">DSM 9455</strain>
    </source>
</reference>
<dbReference type="SUPFAM" id="SSF54975">
    <property type="entry name" value="Acylphosphatase/BLUF domain-like"/>
    <property type="match status" value="1"/>
</dbReference>
<dbReference type="Gene3D" id="3.30.420.560">
    <property type="match status" value="1"/>
</dbReference>
<keyword evidence="7" id="KW-0862">Zinc</keyword>
<dbReference type="PANTHER" id="PTHR42959">
    <property type="entry name" value="CARBAMOYLTRANSFERASE"/>
    <property type="match status" value="1"/>
</dbReference>
<dbReference type="RefSeq" id="WP_019225932.1">
    <property type="nucleotide sequence ID" value="NZ_CP007033.1"/>
</dbReference>
<evidence type="ECO:0000259" key="12">
    <source>
        <dbReference type="PROSITE" id="PS51160"/>
    </source>
</evidence>
<dbReference type="PROSITE" id="PS51160">
    <property type="entry name" value="ACYLPHOSPHATASE_3"/>
    <property type="match status" value="1"/>
</dbReference>
<dbReference type="InterPro" id="IPR051060">
    <property type="entry name" value="Carbamoyltrans_HypF-like"/>
</dbReference>
<evidence type="ECO:0000256" key="8">
    <source>
        <dbReference type="ARBA" id="ARBA00047645"/>
    </source>
</evidence>
<dbReference type="PROSITE" id="PS00150">
    <property type="entry name" value="ACYLPHOSPHATASE_1"/>
    <property type="match status" value="1"/>
</dbReference>